<organism evidence="1 2">
    <name type="scientific">Peronosclerospora sorghi</name>
    <dbReference type="NCBI Taxonomy" id="230839"/>
    <lineage>
        <taxon>Eukaryota</taxon>
        <taxon>Sar</taxon>
        <taxon>Stramenopiles</taxon>
        <taxon>Oomycota</taxon>
        <taxon>Peronosporomycetes</taxon>
        <taxon>Peronosporales</taxon>
        <taxon>Peronosporaceae</taxon>
        <taxon>Peronosclerospora</taxon>
    </lineage>
</organism>
<protein>
    <submittedName>
        <fullName evidence="1">Uncharacterized protein</fullName>
    </submittedName>
</protein>
<dbReference type="EMBL" id="CM047584">
    <property type="protein sequence ID" value="KAI9911488.1"/>
    <property type="molecule type" value="Genomic_DNA"/>
</dbReference>
<name>A0ACC0W055_9STRA</name>
<dbReference type="Proteomes" id="UP001163321">
    <property type="component" value="Chromosome 5"/>
</dbReference>
<evidence type="ECO:0000313" key="2">
    <source>
        <dbReference type="Proteomes" id="UP001163321"/>
    </source>
</evidence>
<gene>
    <name evidence="1" type="ORF">PsorP6_009745</name>
</gene>
<accession>A0ACC0W055</accession>
<comment type="caution">
    <text evidence="1">The sequence shown here is derived from an EMBL/GenBank/DDBJ whole genome shotgun (WGS) entry which is preliminary data.</text>
</comment>
<proteinExistence type="predicted"/>
<reference evidence="1 2" key="1">
    <citation type="journal article" date="2022" name="bioRxiv">
        <title>The genome of the oomycete Peronosclerospora sorghi, a cosmopolitan pathogen of maize and sorghum, is inflated with dispersed pseudogenes.</title>
        <authorList>
            <person name="Fletcher K."/>
            <person name="Martin F."/>
            <person name="Isakeit T."/>
            <person name="Cavanaugh K."/>
            <person name="Magill C."/>
            <person name="Michelmore R."/>
        </authorList>
    </citation>
    <scope>NUCLEOTIDE SEQUENCE [LARGE SCALE GENOMIC DNA]</scope>
    <source>
        <strain evidence="1">P6</strain>
    </source>
</reference>
<evidence type="ECO:0000313" key="1">
    <source>
        <dbReference type="EMBL" id="KAI9911488.1"/>
    </source>
</evidence>
<sequence length="835" mass="93537">MMVDLSGERTRTETEKMTMPALFQLRDYIIHPLNVSMKLTVNDGNHKMPITHQELSERVLSRLGMPCLVKAIDAIGDEAWMEFLDRMPKLAGERKYTLGFVFLESGKEYPTQSGIKPWVDPTTPARAYEKTTSRGDRWHLVMSDEFNVPHRSFRPGADHLWTSLEKPDGVNGALEVYAHNLTSTACAPDGTCYFYIKAVDEVTTLTVYNAYLPTPAYENVSFYYRAAMVQSWNKFCYQGGLVEVRVQLPGAVSQASGNPDVARGQAGRVTSGAFYPTWPGIWMMGNLGRAIFSASTSRMWPFSYNECAPDVFDPRNQRISACDDNPGYGLNKRQGRGAPEIDLLEGGGTTISSSVQIAPGMPRAYRVFPAEETYDGHDMACVYTYKCQTPGANGIDIPTAYYATHRGHKSWYQGLRYGANHVCTAISKEQQSLERIQLSLTTGITENRCTTTTCPASFDPNSDLGLVDGTGPAHWGINTNGTCFAVMNSYMGAYLCDPDNTDTKCLTLRNATTTSKRKSMEPFNYQMDAISANWAVHLGAYTDYFVYQVEWVTGPNGYVRWMGAGQPLFEVSSDSLTSIPQNRERTNPKKLMVEEPMSIIMNVALSRSWSAVPPNPGRPCRGDGRNEQHNRICNDFPMYMKIDYIRLYQDTSGTTRGPGDYMQLGCDPPSHPTREWILGHLDEYQDSANPWIEVSGKAFCRTNDDCTIRRTGKQRFVTGRCLQSRCTCLYPDSWGGPRCTFAISEASTRVNALTHRTYGPPMAFSISVAVITLFSTLLVAWNSILTLRQQEEEAMEAAEEKKMDHVRTSLSARWHVSSYDLESSRPKDNYSQNFL</sequence>
<keyword evidence="2" id="KW-1185">Reference proteome</keyword>